<dbReference type="SUPFAM" id="SSF47370">
    <property type="entry name" value="Bromodomain"/>
    <property type="match status" value="1"/>
</dbReference>
<feature type="region of interest" description="Disordered" evidence="13">
    <location>
        <begin position="28"/>
        <end position="49"/>
    </location>
</feature>
<evidence type="ECO:0000313" key="16">
    <source>
        <dbReference type="EMBL" id="CAG8114944.1"/>
    </source>
</evidence>
<accession>A0A9W4HT78</accession>
<dbReference type="InterPro" id="IPR016181">
    <property type="entry name" value="Acyl_CoA_acyltransferase"/>
</dbReference>
<dbReference type="GO" id="GO:0000123">
    <property type="term" value="C:histone acetyltransferase complex"/>
    <property type="evidence" value="ECO:0007669"/>
    <property type="project" value="TreeGrafter"/>
</dbReference>
<evidence type="ECO:0000256" key="11">
    <source>
        <dbReference type="ARBA" id="ARBA00023315"/>
    </source>
</evidence>
<dbReference type="InterPro" id="IPR037800">
    <property type="entry name" value="GCN5"/>
</dbReference>
<name>A0A9W4HT78_PENOL</name>
<dbReference type="EMBL" id="CAJVOS010000026">
    <property type="protein sequence ID" value="CAG8114944.1"/>
    <property type="molecule type" value="Genomic_DNA"/>
</dbReference>
<dbReference type="InterPro" id="IPR000182">
    <property type="entry name" value="GNAT_dom"/>
</dbReference>
<keyword evidence="6" id="KW-0805">Transcription regulation</keyword>
<dbReference type="PANTHER" id="PTHR45750">
    <property type="entry name" value="GH11602P"/>
    <property type="match status" value="1"/>
</dbReference>
<dbReference type="InterPro" id="IPR018359">
    <property type="entry name" value="Bromodomain_CS"/>
</dbReference>
<dbReference type="Gene3D" id="1.20.920.10">
    <property type="entry name" value="Bromodomain-like"/>
    <property type="match status" value="1"/>
</dbReference>
<evidence type="ECO:0000256" key="1">
    <source>
        <dbReference type="ARBA" id="ARBA00004123"/>
    </source>
</evidence>
<evidence type="ECO:0000259" key="15">
    <source>
        <dbReference type="PROSITE" id="PS51186"/>
    </source>
</evidence>
<evidence type="ECO:0000313" key="17">
    <source>
        <dbReference type="Proteomes" id="UP001153618"/>
    </source>
</evidence>
<evidence type="ECO:0000256" key="10">
    <source>
        <dbReference type="ARBA" id="ARBA00023242"/>
    </source>
</evidence>
<evidence type="ECO:0000256" key="9">
    <source>
        <dbReference type="ARBA" id="ARBA00023163"/>
    </source>
</evidence>
<dbReference type="PROSITE" id="PS00633">
    <property type="entry name" value="BROMODOMAIN_1"/>
    <property type="match status" value="1"/>
</dbReference>
<dbReference type="AlphaFoldDB" id="A0A9W4HT78"/>
<keyword evidence="7 12" id="KW-0103">Bromodomain</keyword>
<dbReference type="SUPFAM" id="SSF55729">
    <property type="entry name" value="Acyl-CoA N-acyltransferases (Nat)"/>
    <property type="match status" value="1"/>
</dbReference>
<dbReference type="OrthoDB" id="1937912at2759"/>
<keyword evidence="4" id="KW-0808">Transferase</keyword>
<evidence type="ECO:0000259" key="14">
    <source>
        <dbReference type="PROSITE" id="PS50014"/>
    </source>
</evidence>
<evidence type="ECO:0000256" key="7">
    <source>
        <dbReference type="ARBA" id="ARBA00023117"/>
    </source>
</evidence>
<evidence type="ECO:0000256" key="3">
    <source>
        <dbReference type="ARBA" id="ARBA00013184"/>
    </source>
</evidence>
<evidence type="ECO:0000256" key="5">
    <source>
        <dbReference type="ARBA" id="ARBA00022853"/>
    </source>
</evidence>
<dbReference type="Gene3D" id="3.40.630.30">
    <property type="match status" value="1"/>
</dbReference>
<dbReference type="InterPro" id="IPR036427">
    <property type="entry name" value="Bromodomain-like_sf"/>
</dbReference>
<dbReference type="GO" id="GO:0045944">
    <property type="term" value="P:positive regulation of transcription by RNA polymerase II"/>
    <property type="evidence" value="ECO:0007669"/>
    <property type="project" value="TreeGrafter"/>
</dbReference>
<dbReference type="CDD" id="cd05509">
    <property type="entry name" value="Bromo_gcn5_like"/>
    <property type="match status" value="1"/>
</dbReference>
<gene>
    <name evidence="16" type="ORF">POLS_LOCUS5064</name>
</gene>
<dbReference type="PANTHER" id="PTHR45750:SF3">
    <property type="entry name" value="HISTONE ACETYLTRANSFERASE"/>
    <property type="match status" value="1"/>
</dbReference>
<protein>
    <recommendedName>
        <fullName evidence="3">histone acetyltransferase</fullName>
        <ecNumber evidence="3">2.3.1.48</ecNumber>
    </recommendedName>
</protein>
<sequence>MLRLRPTYISPDLLSSLSDSSTIMDQAGGSSIGIKRKASAEPSPDLDLKNPHLDAPIEPGFESVPFQEKPAALEERNGEIEIQVVTNDGDHENVPALAGLNCLFQSQLPNMSAKYVARVVYERAHLSIAIVKKPFEVIGGITFREFRDRKFAEIIFCAISPNYQAKGYGSHLMAHLKDYVKASSPVMDFLTYADNHAVGYFQKHGFTKDITLDKKIWKGYIKDYEGGTLMQCTMIPRIRYLEEGRMLHKQKENLKANIRTLNRNHIVHPPPAQWANGVFPIDPLSIPAIRATGWNPEADAKFRASYRESRYKQLPDELRVFLGQIQSHRQAWPFRKPVNKDDAPGYYDVIADPIDLSTIEKALEVGDYPTPQDLVNDLKLMFDNCRQYNQPTTRYYKCAEGLEQFMWELIRETPEWSDVVENCDG</sequence>
<comment type="similarity">
    <text evidence="2">Belongs to the acetyltransferase family. GCN5 subfamily.</text>
</comment>
<comment type="caution">
    <text evidence="16">The sequence shown here is derived from an EMBL/GenBank/DDBJ whole genome shotgun (WGS) entry which is preliminary data.</text>
</comment>
<dbReference type="CDD" id="cd04301">
    <property type="entry name" value="NAT_SF"/>
    <property type="match status" value="1"/>
</dbReference>
<dbReference type="Pfam" id="PF00583">
    <property type="entry name" value="Acetyltransf_1"/>
    <property type="match status" value="1"/>
</dbReference>
<feature type="domain" description="Bromo" evidence="14">
    <location>
        <begin position="326"/>
        <end position="396"/>
    </location>
</feature>
<evidence type="ECO:0000256" key="12">
    <source>
        <dbReference type="PROSITE-ProRule" id="PRU00035"/>
    </source>
</evidence>
<keyword evidence="17" id="KW-1185">Reference proteome</keyword>
<dbReference type="PRINTS" id="PR00503">
    <property type="entry name" value="BROMODOMAIN"/>
</dbReference>
<evidence type="ECO:0000256" key="4">
    <source>
        <dbReference type="ARBA" id="ARBA00022679"/>
    </source>
</evidence>
<reference evidence="16" key="1">
    <citation type="submission" date="2021-07" db="EMBL/GenBank/DDBJ databases">
        <authorList>
            <person name="Branca A.L. A."/>
        </authorList>
    </citation>
    <scope>NUCLEOTIDE SEQUENCE</scope>
</reference>
<keyword evidence="8" id="KW-0010">Activator</keyword>
<feature type="domain" description="N-acetyltransferase" evidence="15">
    <location>
        <begin position="80"/>
        <end position="235"/>
    </location>
</feature>
<keyword evidence="9" id="KW-0804">Transcription</keyword>
<evidence type="ECO:0000256" key="6">
    <source>
        <dbReference type="ARBA" id="ARBA00023015"/>
    </source>
</evidence>
<dbReference type="Pfam" id="PF00439">
    <property type="entry name" value="Bromodomain"/>
    <property type="match status" value="1"/>
</dbReference>
<keyword evidence="5" id="KW-0156">Chromatin regulator</keyword>
<keyword evidence="11" id="KW-0012">Acyltransferase</keyword>
<evidence type="ECO:0000256" key="8">
    <source>
        <dbReference type="ARBA" id="ARBA00023159"/>
    </source>
</evidence>
<dbReference type="SMART" id="SM00297">
    <property type="entry name" value="BROMO"/>
    <property type="match status" value="1"/>
</dbReference>
<keyword evidence="10" id="KW-0539">Nucleus</keyword>
<evidence type="ECO:0000256" key="2">
    <source>
        <dbReference type="ARBA" id="ARBA00008607"/>
    </source>
</evidence>
<dbReference type="PROSITE" id="PS50014">
    <property type="entry name" value="BROMODOMAIN_2"/>
    <property type="match status" value="1"/>
</dbReference>
<proteinExistence type="inferred from homology"/>
<comment type="subcellular location">
    <subcellularLocation>
        <location evidence="1">Nucleus</location>
    </subcellularLocation>
</comment>
<dbReference type="InterPro" id="IPR001487">
    <property type="entry name" value="Bromodomain"/>
</dbReference>
<dbReference type="Proteomes" id="UP001153618">
    <property type="component" value="Unassembled WGS sequence"/>
</dbReference>
<dbReference type="GO" id="GO:0010484">
    <property type="term" value="F:histone H3 acetyltransferase activity"/>
    <property type="evidence" value="ECO:0007669"/>
    <property type="project" value="TreeGrafter"/>
</dbReference>
<dbReference type="EC" id="2.3.1.48" evidence="3"/>
<dbReference type="GO" id="GO:0005634">
    <property type="term" value="C:nucleus"/>
    <property type="evidence" value="ECO:0007669"/>
    <property type="project" value="UniProtKB-SubCell"/>
</dbReference>
<dbReference type="PROSITE" id="PS51186">
    <property type="entry name" value="GNAT"/>
    <property type="match status" value="1"/>
</dbReference>
<organism evidence="16 17">
    <name type="scientific">Penicillium olsonii</name>
    <dbReference type="NCBI Taxonomy" id="99116"/>
    <lineage>
        <taxon>Eukaryota</taxon>
        <taxon>Fungi</taxon>
        <taxon>Dikarya</taxon>
        <taxon>Ascomycota</taxon>
        <taxon>Pezizomycotina</taxon>
        <taxon>Eurotiomycetes</taxon>
        <taxon>Eurotiomycetidae</taxon>
        <taxon>Eurotiales</taxon>
        <taxon>Aspergillaceae</taxon>
        <taxon>Penicillium</taxon>
    </lineage>
</organism>
<evidence type="ECO:0000256" key="13">
    <source>
        <dbReference type="SAM" id="MobiDB-lite"/>
    </source>
</evidence>